<keyword evidence="2" id="KW-0812">Transmembrane</keyword>
<dbReference type="InterPro" id="IPR002035">
    <property type="entry name" value="VWF_A"/>
</dbReference>
<evidence type="ECO:0000256" key="1">
    <source>
        <dbReference type="SAM" id="MobiDB-lite"/>
    </source>
</evidence>
<reference evidence="4 5" key="1">
    <citation type="submission" date="2019-09" db="EMBL/GenBank/DDBJ databases">
        <title>Genome sequencing of strain KACC 19306.</title>
        <authorList>
            <person name="Heo J."/>
            <person name="Kim S.-J."/>
            <person name="Kim J.-S."/>
            <person name="Hong S.-B."/>
            <person name="Kwon S.-W."/>
        </authorList>
    </citation>
    <scope>NUCLEOTIDE SEQUENCE [LARGE SCALE GENOMIC DNA]</scope>
    <source>
        <strain evidence="4 5">KACC 19306</strain>
    </source>
</reference>
<accession>A0A5C1YL42</accession>
<evidence type="ECO:0000259" key="3">
    <source>
        <dbReference type="PROSITE" id="PS50234"/>
    </source>
</evidence>
<feature type="compositionally biased region" description="Basic residues" evidence="1">
    <location>
        <begin position="36"/>
        <end position="51"/>
    </location>
</feature>
<keyword evidence="2" id="KW-0472">Membrane</keyword>
<keyword evidence="5" id="KW-1185">Reference proteome</keyword>
<organism evidence="4 5">
    <name type="scientific">Agromyces intestinalis</name>
    <dbReference type="NCBI Taxonomy" id="2592652"/>
    <lineage>
        <taxon>Bacteria</taxon>
        <taxon>Bacillati</taxon>
        <taxon>Actinomycetota</taxon>
        <taxon>Actinomycetes</taxon>
        <taxon>Micrococcales</taxon>
        <taxon>Microbacteriaceae</taxon>
        <taxon>Agromyces</taxon>
    </lineage>
</organism>
<sequence length="667" mass="70132">MTRGESQQRLAESAPGVASVAEAVARAVQPIGRRMVAAHRRRPSRRTKRVRGGTYGMRRRAIEWGRPSRSVRRPRWESRGGFAYTDCTLPLDGGTRSGSGPPPPPNGPDSRECSVGRHTVEAAAKKPVRPLVISAIAAAAVIGVVSTGAYLWVGGHLNPLFASAEDGCETEDLVVVADISVAPVVEDLAEVFDKSRDGCVKTEVRAQEAADTAALIAGGGLNADIWIPDSSVWLDRAAATAQSLGRNAPQMKSKGSIATSPIVFAAAASQTEQIASEPVTWARVLGGSLQALLPDPEASAASLAGLLALKSKSSPDDPRQFAGAMIALGKTIPASTGAAFSSVSTMNQPTVVISSERLVAEYNLKNGSEPLSAAYPVDGSVALDYPYIALGELKGTRAKLIGAFEGTLRHNPKAFRSAGFRALDGTGELKIAGLSMTPPTPAAGLDGAAQVEILRQWGVLTLRSRMLAVIDVSGSMEEPADNGLRRIDVFQQAALGAMQKFSGEVEMGVWVFSTQRNGDLDYEDLVPIGPLADAGHTQQIAGVIASLPDRLGGATGLYDTTLAAVQRVRETYDPEKINSVLIITDGRNEDDNGIDLDTLLAELAKIAEENEPVPVIMIGFGPDTDMDAMQRIAKSTGGAAYSAFHPEDLGVVLVDALSQRSCRPDCG</sequence>
<dbReference type="KEGG" id="ail:FLP10_14595"/>
<dbReference type="OrthoDB" id="5621159at2"/>
<dbReference type="InterPro" id="IPR036465">
    <property type="entry name" value="vWFA_dom_sf"/>
</dbReference>
<protein>
    <submittedName>
        <fullName evidence="4">VWA domain-containing protein</fullName>
    </submittedName>
</protein>
<proteinExistence type="predicted"/>
<dbReference type="EMBL" id="CP043505">
    <property type="protein sequence ID" value="QEO15522.1"/>
    <property type="molecule type" value="Genomic_DNA"/>
</dbReference>
<name>A0A5C1YL42_9MICO</name>
<dbReference type="Pfam" id="PF00092">
    <property type="entry name" value="VWA"/>
    <property type="match status" value="1"/>
</dbReference>
<dbReference type="Pfam" id="PF13531">
    <property type="entry name" value="SBP_bac_11"/>
    <property type="match status" value="1"/>
</dbReference>
<evidence type="ECO:0000256" key="2">
    <source>
        <dbReference type="SAM" id="Phobius"/>
    </source>
</evidence>
<feature type="region of interest" description="Disordered" evidence="1">
    <location>
        <begin position="36"/>
        <end position="55"/>
    </location>
</feature>
<dbReference type="Gene3D" id="3.40.50.410">
    <property type="entry name" value="von Willebrand factor, type A domain"/>
    <property type="match status" value="1"/>
</dbReference>
<dbReference type="AlphaFoldDB" id="A0A5C1YL42"/>
<gene>
    <name evidence="4" type="ORF">FLP10_14595</name>
</gene>
<dbReference type="PROSITE" id="PS50234">
    <property type="entry name" value="VWFA"/>
    <property type="match status" value="1"/>
</dbReference>
<dbReference type="Proteomes" id="UP000324678">
    <property type="component" value="Chromosome"/>
</dbReference>
<feature type="domain" description="VWFA" evidence="3">
    <location>
        <begin position="465"/>
        <end position="661"/>
    </location>
</feature>
<dbReference type="SUPFAM" id="SSF53300">
    <property type="entry name" value="vWA-like"/>
    <property type="match status" value="1"/>
</dbReference>
<dbReference type="SMART" id="SM00327">
    <property type="entry name" value="VWA"/>
    <property type="match status" value="1"/>
</dbReference>
<dbReference type="SUPFAM" id="SSF53850">
    <property type="entry name" value="Periplasmic binding protein-like II"/>
    <property type="match status" value="1"/>
</dbReference>
<feature type="region of interest" description="Disordered" evidence="1">
    <location>
        <begin position="83"/>
        <end position="117"/>
    </location>
</feature>
<evidence type="ECO:0000313" key="5">
    <source>
        <dbReference type="Proteomes" id="UP000324678"/>
    </source>
</evidence>
<keyword evidence="2" id="KW-1133">Transmembrane helix</keyword>
<feature type="transmembrane region" description="Helical" evidence="2">
    <location>
        <begin position="131"/>
        <end position="153"/>
    </location>
</feature>
<evidence type="ECO:0000313" key="4">
    <source>
        <dbReference type="EMBL" id="QEO15522.1"/>
    </source>
</evidence>